<organism evidence="12 13">
    <name type="scientific">Helicobacter aurati</name>
    <dbReference type="NCBI Taxonomy" id="137778"/>
    <lineage>
        <taxon>Bacteria</taxon>
        <taxon>Pseudomonadati</taxon>
        <taxon>Campylobacterota</taxon>
        <taxon>Epsilonproteobacteria</taxon>
        <taxon>Campylobacterales</taxon>
        <taxon>Helicobacteraceae</taxon>
        <taxon>Helicobacter</taxon>
    </lineage>
</organism>
<evidence type="ECO:0000256" key="10">
    <source>
        <dbReference type="ARBA" id="ARBA00023251"/>
    </source>
</evidence>
<comment type="similarity">
    <text evidence="3 11">Belongs to the hcp beta-lactamase family.</text>
</comment>
<comment type="catalytic activity">
    <reaction evidence="1 11">
        <text>a beta-lactam + H2O = a substituted beta-amino acid</text>
        <dbReference type="Rhea" id="RHEA:20401"/>
        <dbReference type="ChEBI" id="CHEBI:15377"/>
        <dbReference type="ChEBI" id="CHEBI:35627"/>
        <dbReference type="ChEBI" id="CHEBI:140347"/>
        <dbReference type="EC" id="3.5.2.6"/>
    </reaction>
</comment>
<evidence type="ECO:0000256" key="9">
    <source>
        <dbReference type="ARBA" id="ARBA00023157"/>
    </source>
</evidence>
<gene>
    <name evidence="12" type="ORF">CQA66_06800</name>
</gene>
<dbReference type="GO" id="GO:0008800">
    <property type="term" value="F:beta-lactamase activity"/>
    <property type="evidence" value="ECO:0007669"/>
    <property type="project" value="UniProtKB-UniRule"/>
</dbReference>
<accession>A0A3D8J3E5</accession>
<evidence type="ECO:0000256" key="11">
    <source>
        <dbReference type="RuleBase" id="RU366075"/>
    </source>
</evidence>
<dbReference type="GO" id="GO:0005576">
    <property type="term" value="C:extracellular region"/>
    <property type="evidence" value="ECO:0007669"/>
    <property type="project" value="UniProtKB-SubCell"/>
</dbReference>
<dbReference type="SMART" id="SM00671">
    <property type="entry name" value="SEL1"/>
    <property type="match status" value="4"/>
</dbReference>
<dbReference type="Proteomes" id="UP000256424">
    <property type="component" value="Unassembled WGS sequence"/>
</dbReference>
<keyword evidence="6" id="KW-0677">Repeat</keyword>
<dbReference type="Pfam" id="PF08238">
    <property type="entry name" value="Sel1"/>
    <property type="match status" value="2"/>
</dbReference>
<dbReference type="Gene3D" id="1.25.40.10">
    <property type="entry name" value="Tetratricopeptide repeat domain"/>
    <property type="match status" value="1"/>
</dbReference>
<keyword evidence="10" id="KW-0046">Antibiotic resistance</keyword>
<evidence type="ECO:0000256" key="4">
    <source>
        <dbReference type="ARBA" id="ARBA00012865"/>
    </source>
</evidence>
<reference evidence="12 13" key="1">
    <citation type="submission" date="2018-04" db="EMBL/GenBank/DDBJ databases">
        <title>Novel Campyloabacter and Helicobacter Species and Strains.</title>
        <authorList>
            <person name="Mannion A.J."/>
            <person name="Shen Z."/>
            <person name="Fox J.G."/>
        </authorList>
    </citation>
    <scope>NUCLEOTIDE SEQUENCE [LARGE SCALE GENOMIC DNA]</scope>
    <source>
        <strain evidence="12 13">MIT 97-5075</strain>
    </source>
</reference>
<dbReference type="PANTHER" id="PTHR13891">
    <property type="entry name" value="CYTOCHROME C OXIDASE ASSEMBLY FACTOR 7"/>
    <property type="match status" value="1"/>
</dbReference>
<protein>
    <recommendedName>
        <fullName evidence="4 11">Beta-lactamase</fullName>
        <ecNumber evidence="4 11">3.5.2.6</ecNumber>
    </recommendedName>
</protein>
<evidence type="ECO:0000256" key="5">
    <source>
        <dbReference type="ARBA" id="ARBA00022525"/>
    </source>
</evidence>
<evidence type="ECO:0000256" key="7">
    <source>
        <dbReference type="ARBA" id="ARBA00022801"/>
    </source>
</evidence>
<keyword evidence="7 11" id="KW-0378">Hydrolase</keyword>
<keyword evidence="5 11" id="KW-0964">Secreted</keyword>
<evidence type="ECO:0000256" key="1">
    <source>
        <dbReference type="ARBA" id="ARBA00001526"/>
    </source>
</evidence>
<name>A0A3D8J3E5_9HELI</name>
<dbReference type="EMBL" id="NXLW01000013">
    <property type="protein sequence ID" value="RDU71281.1"/>
    <property type="molecule type" value="Genomic_DNA"/>
</dbReference>
<evidence type="ECO:0000256" key="6">
    <source>
        <dbReference type="ARBA" id="ARBA00022737"/>
    </source>
</evidence>
<evidence type="ECO:0000256" key="3">
    <source>
        <dbReference type="ARBA" id="ARBA00008486"/>
    </source>
</evidence>
<dbReference type="EC" id="3.5.2.6" evidence="4 11"/>
<dbReference type="InterPro" id="IPR011990">
    <property type="entry name" value="TPR-like_helical_dom_sf"/>
</dbReference>
<dbReference type="InterPro" id="IPR006597">
    <property type="entry name" value="Sel1-like"/>
</dbReference>
<dbReference type="GO" id="GO:0046677">
    <property type="term" value="P:response to antibiotic"/>
    <property type="evidence" value="ECO:0007669"/>
    <property type="project" value="UniProtKB-KW"/>
</dbReference>
<keyword evidence="13" id="KW-1185">Reference proteome</keyword>
<evidence type="ECO:0000256" key="8">
    <source>
        <dbReference type="ARBA" id="ARBA00022803"/>
    </source>
</evidence>
<proteinExistence type="inferred from homology"/>
<keyword evidence="9" id="KW-1015">Disulfide bond</keyword>
<dbReference type="PANTHER" id="PTHR13891:SF1">
    <property type="entry name" value="CYTOCHROME C OXIDASE ASSEMBLY FACTOR 7"/>
    <property type="match status" value="1"/>
</dbReference>
<comment type="function">
    <text evidence="11">Hydrolyzes 6-aminopenicillinic acid and 7-aminocephalosporanic acid (ACA) derivatives.</text>
</comment>
<evidence type="ECO:0000313" key="12">
    <source>
        <dbReference type="EMBL" id="RDU71281.1"/>
    </source>
</evidence>
<dbReference type="SUPFAM" id="SSF81901">
    <property type="entry name" value="HCP-like"/>
    <property type="match status" value="1"/>
</dbReference>
<evidence type="ECO:0000313" key="13">
    <source>
        <dbReference type="Proteomes" id="UP000256424"/>
    </source>
</evidence>
<comment type="caution">
    <text evidence="12">The sequence shown here is derived from an EMBL/GenBank/DDBJ whole genome shotgun (WGS) entry which is preliminary data.</text>
</comment>
<evidence type="ECO:0000256" key="2">
    <source>
        <dbReference type="ARBA" id="ARBA00004613"/>
    </source>
</evidence>
<dbReference type="Pfam" id="PF13181">
    <property type="entry name" value="TPR_8"/>
    <property type="match status" value="1"/>
</dbReference>
<dbReference type="InterPro" id="IPR040239">
    <property type="entry name" value="HcpB-like"/>
</dbReference>
<keyword evidence="8" id="KW-0802">TPR repeat</keyword>
<dbReference type="OrthoDB" id="9772133at2"/>
<dbReference type="AlphaFoldDB" id="A0A3D8J3E5"/>
<dbReference type="InterPro" id="IPR019734">
    <property type="entry name" value="TPR_rpt"/>
</dbReference>
<sequence length="203" mass="23450">MLFYMIVCCAQIPKFLQHTERELVVKCANYHLHSCERLLSQGVPNLASCDVRTECEFVGWLYAQVQEYELSLPYLYKACRANHLEACDKLGISYQRLNNYKKAKKFYKLGCDKNYVSACYNLATLYYEGLGVRHNYEYANILYKQVCDSNEGIGCLHLAISYAKGHGVIKNIEKARVFFEKACTLGNNEGCNFYDAYQEENQQ</sequence>
<comment type="subcellular location">
    <subcellularLocation>
        <location evidence="2 11">Secreted</location>
    </subcellularLocation>
</comment>